<organism evidence="3 4">
    <name type="scientific">Roseateles saccharophilus</name>
    <name type="common">Pseudomonas saccharophila</name>
    <dbReference type="NCBI Taxonomy" id="304"/>
    <lineage>
        <taxon>Bacteria</taxon>
        <taxon>Pseudomonadati</taxon>
        <taxon>Pseudomonadota</taxon>
        <taxon>Betaproteobacteria</taxon>
        <taxon>Burkholderiales</taxon>
        <taxon>Sphaerotilaceae</taxon>
        <taxon>Roseateles</taxon>
    </lineage>
</organism>
<sequence length="151" mass="17241">MLKTIDHHTLQRLVDAGAQVGAEVYGRAGGWEIVINYGLVKQPLVATRGKPRKFRNFTTLATYLRELRIVEFTVNAADFDPEARDENDPRRELASNRLKEAHAAAEYDKWFRGQVQASLDDPRPNVSAEDARERMAAQRDKLRQRIKSDAH</sequence>
<comment type="caution">
    <text evidence="3">The sequence shown here is derived from an EMBL/GenBank/DDBJ whole genome shotgun (WGS) entry which is preliminary data.</text>
</comment>
<protein>
    <recommendedName>
        <fullName evidence="2">Stability determinant domain-containing protein</fullName>
    </recommendedName>
</protein>
<evidence type="ECO:0000313" key="3">
    <source>
        <dbReference type="EMBL" id="TCU83746.1"/>
    </source>
</evidence>
<evidence type="ECO:0000256" key="1">
    <source>
        <dbReference type="SAM" id="MobiDB-lite"/>
    </source>
</evidence>
<dbReference type="AlphaFoldDB" id="A0A4R3U7C3"/>
<evidence type="ECO:0000313" key="4">
    <source>
        <dbReference type="Proteomes" id="UP000295110"/>
    </source>
</evidence>
<dbReference type="Proteomes" id="UP000295110">
    <property type="component" value="Unassembled WGS sequence"/>
</dbReference>
<feature type="domain" description="Stability determinant" evidence="2">
    <location>
        <begin position="104"/>
        <end position="126"/>
    </location>
</feature>
<name>A0A4R3U7C3_ROSSA</name>
<proteinExistence type="predicted"/>
<dbReference type="EMBL" id="SMBU01000056">
    <property type="protein sequence ID" value="TCU83746.1"/>
    <property type="molecule type" value="Genomic_DNA"/>
</dbReference>
<feature type="compositionally biased region" description="Basic and acidic residues" evidence="1">
    <location>
        <begin position="129"/>
        <end position="151"/>
    </location>
</feature>
<accession>A0A4R3U7C3</accession>
<reference evidence="3 4" key="1">
    <citation type="submission" date="2019-03" db="EMBL/GenBank/DDBJ databases">
        <title>Genomic Encyclopedia of Type Strains, Phase IV (KMG-IV): sequencing the most valuable type-strain genomes for metagenomic binning, comparative biology and taxonomic classification.</title>
        <authorList>
            <person name="Goeker M."/>
        </authorList>
    </citation>
    <scope>NUCLEOTIDE SEQUENCE [LARGE SCALE GENOMIC DNA]</scope>
    <source>
        <strain evidence="3 4">DSM 654</strain>
    </source>
</reference>
<dbReference type="OrthoDB" id="1666683at2"/>
<gene>
    <name evidence="3" type="ORF">EV671_105610</name>
</gene>
<evidence type="ECO:0000259" key="2">
    <source>
        <dbReference type="Pfam" id="PF21217"/>
    </source>
</evidence>
<keyword evidence="4" id="KW-1185">Reference proteome</keyword>
<feature type="region of interest" description="Disordered" evidence="1">
    <location>
        <begin position="116"/>
        <end position="151"/>
    </location>
</feature>
<dbReference type="Gene3D" id="6.20.450.20">
    <property type="match status" value="1"/>
</dbReference>
<dbReference type="Pfam" id="PF21217">
    <property type="entry name" value="PaaA2"/>
    <property type="match status" value="1"/>
</dbReference>
<dbReference type="RefSeq" id="WP_132576601.1">
    <property type="nucleotide sequence ID" value="NZ_CBCSGL010000060.1"/>
</dbReference>
<dbReference type="InterPro" id="IPR048851">
    <property type="entry name" value="PaaA2_dom"/>
</dbReference>